<dbReference type="Pfam" id="PF13280">
    <property type="entry name" value="WYL"/>
    <property type="match status" value="1"/>
</dbReference>
<dbReference type="InterPro" id="IPR028349">
    <property type="entry name" value="PafC-like"/>
</dbReference>
<evidence type="ECO:0000259" key="1">
    <source>
        <dbReference type="Pfam" id="PF08279"/>
    </source>
</evidence>
<dbReference type="EMBL" id="JAQIFT010000036">
    <property type="protein sequence ID" value="MDA3731461.1"/>
    <property type="molecule type" value="Genomic_DNA"/>
</dbReference>
<accession>A0AA42J0T4</accession>
<dbReference type="InterPro" id="IPR051534">
    <property type="entry name" value="CBASS_pafABC_assoc_protein"/>
</dbReference>
<dbReference type="Pfam" id="PF08279">
    <property type="entry name" value="HTH_11"/>
    <property type="match status" value="1"/>
</dbReference>
<dbReference type="PANTHER" id="PTHR34580:SF1">
    <property type="entry name" value="PROTEIN PAFC"/>
    <property type="match status" value="1"/>
</dbReference>
<evidence type="ECO:0000313" key="3">
    <source>
        <dbReference type="EMBL" id="MDA3731461.1"/>
    </source>
</evidence>
<proteinExistence type="predicted"/>
<dbReference type="InterPro" id="IPR036388">
    <property type="entry name" value="WH-like_DNA-bd_sf"/>
</dbReference>
<feature type="domain" description="WYL" evidence="2">
    <location>
        <begin position="134"/>
        <end position="198"/>
    </location>
</feature>
<dbReference type="PANTHER" id="PTHR34580">
    <property type="match status" value="1"/>
</dbReference>
<dbReference type="Gene3D" id="1.10.10.10">
    <property type="entry name" value="Winged helix-like DNA-binding domain superfamily/Winged helix DNA-binding domain"/>
    <property type="match status" value="1"/>
</dbReference>
<dbReference type="AlphaFoldDB" id="A0AA42J0T4"/>
<evidence type="ECO:0000259" key="2">
    <source>
        <dbReference type="Pfam" id="PF13280"/>
    </source>
</evidence>
<comment type="caution">
    <text evidence="3">The sequence shown here is derived from an EMBL/GenBank/DDBJ whole genome shotgun (WGS) entry which is preliminary data.</text>
</comment>
<keyword evidence="4" id="KW-1185">Reference proteome</keyword>
<organism evidence="3 4">
    <name type="scientific">Holtiella tumoricola</name>
    <dbReference type="NCBI Taxonomy" id="3018743"/>
    <lineage>
        <taxon>Bacteria</taxon>
        <taxon>Bacillati</taxon>
        <taxon>Bacillota</taxon>
        <taxon>Clostridia</taxon>
        <taxon>Lachnospirales</taxon>
        <taxon>Cellulosilyticaceae</taxon>
        <taxon>Holtiella</taxon>
    </lineage>
</organism>
<dbReference type="InterPro" id="IPR013196">
    <property type="entry name" value="HTH_11"/>
</dbReference>
<dbReference type="InterPro" id="IPR036390">
    <property type="entry name" value="WH_DNA-bd_sf"/>
</dbReference>
<dbReference type="PROSITE" id="PS52050">
    <property type="entry name" value="WYL"/>
    <property type="match status" value="1"/>
</dbReference>
<reference evidence="3" key="1">
    <citation type="journal article" date="2023" name="Int. J. Syst. Evol. Microbiol.">
        <title>&lt;i&gt;Holtiella tumoricola&lt;/i&gt; gen. nov. sp. nov., isolated from a human clinical sample.</title>
        <authorList>
            <person name="Allen-Vercoe E."/>
            <person name="Daigneault M.C."/>
            <person name="Vancuren S.J."/>
            <person name="Cochrane K."/>
            <person name="O'Neal L.L."/>
            <person name="Sankaranarayanan K."/>
            <person name="Lawson P.A."/>
        </authorList>
    </citation>
    <scope>NUCLEOTIDE SEQUENCE</scope>
    <source>
        <strain evidence="3">CC70A</strain>
    </source>
</reference>
<sequence>MKIDRLIGILFYILNRDCVSATVLAEQFGVSRRTILRDIDTLTLAGIPIYSEIGSKGGYSINKGYKLNEKLMDYTNSEYMVLALKTLKDLYGDQKVTETYEKVKHIYKPSALEHPLEIDLSVMNENNLMSTLIPLLRQSITNQENVTFSYTNAQNESYLVTADILHVYYKWYAWYAFGYNHDKQAFRMYKLNRMRNLHLNPSKWLQHYDIKEELEKCEEAHNKNTISVTLEYHKEIETLFQEYFPTSRPIAEKQNTILCEVMMKANDFMLFSILLGFGNTVRVLSPPSFALHIQNHLEQSLNFYKNSDS</sequence>
<gene>
    <name evidence="3" type="ORF">PBV87_08220</name>
</gene>
<dbReference type="Proteomes" id="UP001169242">
    <property type="component" value="Unassembled WGS sequence"/>
</dbReference>
<dbReference type="InterPro" id="IPR026881">
    <property type="entry name" value="WYL_dom"/>
</dbReference>
<protein>
    <submittedName>
        <fullName evidence="3">WYL domain-containing protein</fullName>
    </submittedName>
</protein>
<evidence type="ECO:0000313" key="4">
    <source>
        <dbReference type="Proteomes" id="UP001169242"/>
    </source>
</evidence>
<feature type="domain" description="Helix-turn-helix type 11" evidence="1">
    <location>
        <begin position="10"/>
        <end position="59"/>
    </location>
</feature>
<dbReference type="PIRSF" id="PIRSF016838">
    <property type="entry name" value="PafC"/>
    <property type="match status" value="1"/>
</dbReference>
<dbReference type="SUPFAM" id="SSF46785">
    <property type="entry name" value="Winged helix' DNA-binding domain"/>
    <property type="match status" value="1"/>
</dbReference>
<name>A0AA42J0T4_9FIRM</name>
<dbReference type="RefSeq" id="WP_271011847.1">
    <property type="nucleotide sequence ID" value="NZ_JAQIFT010000036.1"/>
</dbReference>